<keyword evidence="2" id="KW-1185">Reference proteome</keyword>
<evidence type="ECO:0000313" key="1">
    <source>
        <dbReference type="EMBL" id="QFR56716.1"/>
    </source>
</evidence>
<dbReference type="Proteomes" id="UP000326601">
    <property type="component" value="Segment"/>
</dbReference>
<accession>A0A5P8PJ03</accession>
<proteinExistence type="predicted"/>
<dbReference type="EMBL" id="MN098328">
    <property type="protein sequence ID" value="QFR56716.1"/>
    <property type="molecule type" value="Genomic_DNA"/>
</dbReference>
<organism evidence="1 2">
    <name type="scientific">Stenotrophomonas phage Mendera</name>
    <dbReference type="NCBI Taxonomy" id="2650877"/>
    <lineage>
        <taxon>Viruses</taxon>
        <taxon>Duplodnaviria</taxon>
        <taxon>Heunggongvirae</taxon>
        <taxon>Uroviricota</taxon>
        <taxon>Caudoviricetes</taxon>
        <taxon>Menderavirus</taxon>
        <taxon>Menderavirus mendera</taxon>
    </lineage>
</organism>
<gene>
    <name evidence="1" type="ORF">CPT_Mendera_190</name>
</gene>
<evidence type="ECO:0000313" key="2">
    <source>
        <dbReference type="Proteomes" id="UP000326601"/>
    </source>
</evidence>
<protein>
    <submittedName>
        <fullName evidence="1">Uncharacterized protein</fullName>
    </submittedName>
</protein>
<reference evidence="2" key="1">
    <citation type="submission" date="2019-06" db="EMBL/GenBank/DDBJ databases">
        <title>Complete genome sequence of Stenotrophomonas phage Mendera.</title>
        <authorList>
            <person name="Garza K."/>
            <person name="Newkirk H."/>
            <person name="Moreland R."/>
            <person name="Liu M."/>
            <person name="Ramsey J."/>
            <person name="Gonzalez C.F."/>
            <person name="Leavitt J."/>
        </authorList>
    </citation>
    <scope>NUCLEOTIDE SEQUENCE [LARGE SCALE GENOMIC DNA]</scope>
</reference>
<name>A0A5P8PJ03_9CAUD</name>
<sequence length="58" mass="6751">MSTDRINISIDRLEDLLILDHLPEYEDETSGVPDYGNIGWNDYRREMIDVIARLRDGA</sequence>